<keyword evidence="8" id="KW-1185">Reference proteome</keyword>
<feature type="transmembrane region" description="Helical" evidence="6">
    <location>
        <begin position="164"/>
        <end position="184"/>
    </location>
</feature>
<feature type="transmembrane region" description="Helical" evidence="6">
    <location>
        <begin position="383"/>
        <end position="400"/>
    </location>
</feature>
<feature type="transmembrane region" description="Helical" evidence="6">
    <location>
        <begin position="130"/>
        <end position="152"/>
    </location>
</feature>
<evidence type="ECO:0000256" key="5">
    <source>
        <dbReference type="ARBA" id="ARBA00023136"/>
    </source>
</evidence>
<reference evidence="7 8" key="1">
    <citation type="submission" date="2021-04" db="EMBL/GenBank/DDBJ databases">
        <title>novel species isolated from subtropical streams in China.</title>
        <authorList>
            <person name="Lu H."/>
        </authorList>
    </citation>
    <scope>NUCLEOTIDE SEQUENCE [LARGE SCALE GENOMIC DNA]</scope>
    <source>
        <strain evidence="7 8">BYS107W</strain>
    </source>
</reference>
<dbReference type="PANTHER" id="PTHR30250">
    <property type="entry name" value="PST FAMILY PREDICTED COLANIC ACID TRANSPORTER"/>
    <property type="match status" value="1"/>
</dbReference>
<evidence type="ECO:0000256" key="3">
    <source>
        <dbReference type="ARBA" id="ARBA00022692"/>
    </source>
</evidence>
<evidence type="ECO:0000313" key="8">
    <source>
        <dbReference type="Proteomes" id="UP000680158"/>
    </source>
</evidence>
<protein>
    <submittedName>
        <fullName evidence="7">Flippase</fullName>
    </submittedName>
</protein>
<feature type="transmembrane region" description="Helical" evidence="6">
    <location>
        <begin position="190"/>
        <end position="215"/>
    </location>
</feature>
<evidence type="ECO:0000256" key="4">
    <source>
        <dbReference type="ARBA" id="ARBA00022989"/>
    </source>
</evidence>
<dbReference type="InterPro" id="IPR002797">
    <property type="entry name" value="Polysacc_synth"/>
</dbReference>
<keyword evidence="5 6" id="KW-0472">Membrane</keyword>
<accession>A0A941I407</accession>
<name>A0A941I407_9BURK</name>
<proteinExistence type="predicted"/>
<organism evidence="7 8">
    <name type="scientific">Undibacterium baiyunense</name>
    <dbReference type="NCBI Taxonomy" id="2828731"/>
    <lineage>
        <taxon>Bacteria</taxon>
        <taxon>Pseudomonadati</taxon>
        <taxon>Pseudomonadota</taxon>
        <taxon>Betaproteobacteria</taxon>
        <taxon>Burkholderiales</taxon>
        <taxon>Oxalobacteraceae</taxon>
        <taxon>Undibacterium</taxon>
    </lineage>
</organism>
<comment type="caution">
    <text evidence="7">The sequence shown here is derived from an EMBL/GenBank/DDBJ whole genome shotgun (WGS) entry which is preliminary data.</text>
</comment>
<feature type="transmembrane region" description="Helical" evidence="6">
    <location>
        <begin position="280"/>
        <end position="301"/>
    </location>
</feature>
<comment type="subcellular location">
    <subcellularLocation>
        <location evidence="1">Cell membrane</location>
        <topology evidence="1">Multi-pass membrane protein</topology>
    </subcellularLocation>
</comment>
<dbReference type="PANTHER" id="PTHR30250:SF26">
    <property type="entry name" value="PSMA PROTEIN"/>
    <property type="match status" value="1"/>
</dbReference>
<feature type="transmembrane region" description="Helical" evidence="6">
    <location>
        <begin position="41"/>
        <end position="61"/>
    </location>
</feature>
<dbReference type="CDD" id="cd13128">
    <property type="entry name" value="MATE_Wzx_like"/>
    <property type="match status" value="1"/>
</dbReference>
<feature type="transmembrane region" description="Helical" evidence="6">
    <location>
        <begin position="348"/>
        <end position="371"/>
    </location>
</feature>
<dbReference type="EMBL" id="JAGSPM010000005">
    <property type="protein sequence ID" value="MBR7746991.1"/>
    <property type="molecule type" value="Genomic_DNA"/>
</dbReference>
<dbReference type="AlphaFoldDB" id="A0A941I407"/>
<gene>
    <name evidence="7" type="ORF">KDM92_10390</name>
</gene>
<keyword evidence="4 6" id="KW-1133">Transmembrane helix</keyword>
<feature type="transmembrane region" description="Helical" evidence="6">
    <location>
        <begin position="7"/>
        <end position="29"/>
    </location>
</feature>
<feature type="transmembrane region" description="Helical" evidence="6">
    <location>
        <begin position="321"/>
        <end position="342"/>
    </location>
</feature>
<sequence length="444" mass="49371">MSLRRNTIWNLIGSGSPLLAAAFCIPYTLRELGAEGFGVLTLIWALIGYFNFFDFGAGRALTYEVSRLQSSMLEANAEHRRYAIHHILNAGLLLTAVTGVLGFLLIMGFAYPLAHDWLKITPTWQHETKLALQITALGVIPATLTSGMRGALEGLGQFKESNINKIFLGFSMFILPALSIMLHGNSLWKITIYLVAARLITVLYGAFQLKHYLFIRHQVAELKGNMGSMKLQIRQLVSYGFWVTVTGIVSPLMVYGDRFFVSALVGADKLSEYAIPQEGLMRLLMIPIAICGALMPVFATIAQRTELHLSYSSNLRRMVKIMAGLCVLTLVIAYPGFSWWISPEFAQKAFPITVVLVFGTFINGIAVVPYTLLHATGNTKTTALFHLFELFFYMALLVLLTKEFGLMGAAFAWVCRVSVDWVLLHFAARRLFKSDSTNQTLLSS</sequence>
<evidence type="ECO:0000256" key="1">
    <source>
        <dbReference type="ARBA" id="ARBA00004651"/>
    </source>
</evidence>
<evidence type="ECO:0000313" key="7">
    <source>
        <dbReference type="EMBL" id="MBR7746991.1"/>
    </source>
</evidence>
<feature type="transmembrane region" description="Helical" evidence="6">
    <location>
        <begin position="82"/>
        <end position="110"/>
    </location>
</feature>
<dbReference type="InterPro" id="IPR050833">
    <property type="entry name" value="Poly_Biosynth_Transport"/>
</dbReference>
<dbReference type="RefSeq" id="WP_212684277.1">
    <property type="nucleotide sequence ID" value="NZ_JAGSPM010000005.1"/>
</dbReference>
<dbReference type="GO" id="GO:0005886">
    <property type="term" value="C:plasma membrane"/>
    <property type="evidence" value="ECO:0007669"/>
    <property type="project" value="UniProtKB-SubCell"/>
</dbReference>
<evidence type="ECO:0000256" key="2">
    <source>
        <dbReference type="ARBA" id="ARBA00022475"/>
    </source>
</evidence>
<dbReference type="Proteomes" id="UP000680158">
    <property type="component" value="Unassembled WGS sequence"/>
</dbReference>
<dbReference type="Pfam" id="PF01943">
    <property type="entry name" value="Polysacc_synt"/>
    <property type="match status" value="1"/>
</dbReference>
<evidence type="ECO:0000256" key="6">
    <source>
        <dbReference type="SAM" id="Phobius"/>
    </source>
</evidence>
<feature type="transmembrane region" description="Helical" evidence="6">
    <location>
        <begin position="236"/>
        <end position="255"/>
    </location>
</feature>
<keyword evidence="2" id="KW-1003">Cell membrane</keyword>
<keyword evidence="3 6" id="KW-0812">Transmembrane</keyword>
<feature type="transmembrane region" description="Helical" evidence="6">
    <location>
        <begin position="406"/>
        <end position="428"/>
    </location>
</feature>